<dbReference type="OrthoDB" id="7457576at2759"/>
<dbReference type="PANTHER" id="PTHR47027:SF8">
    <property type="entry name" value="RIBONUCLEASE H"/>
    <property type="match status" value="1"/>
</dbReference>
<dbReference type="SUPFAM" id="SSF56672">
    <property type="entry name" value="DNA/RNA polymerases"/>
    <property type="match status" value="1"/>
</dbReference>
<accession>A0A8S4QJ31</accession>
<dbReference type="InterPro" id="IPR043502">
    <property type="entry name" value="DNA/RNA_pol_sf"/>
</dbReference>
<protein>
    <submittedName>
        <fullName evidence="2">Jg27485 protein</fullName>
    </submittedName>
</protein>
<comment type="caution">
    <text evidence="2">The sequence shown here is derived from an EMBL/GenBank/DDBJ whole genome shotgun (WGS) entry which is preliminary data.</text>
</comment>
<dbReference type="GO" id="GO:0071897">
    <property type="term" value="P:DNA biosynthetic process"/>
    <property type="evidence" value="ECO:0007669"/>
    <property type="project" value="UniProtKB-ARBA"/>
</dbReference>
<dbReference type="AlphaFoldDB" id="A0A8S4QJ31"/>
<name>A0A8S4QJ31_9NEOP</name>
<dbReference type="EMBL" id="CAKXAJ010006291">
    <property type="protein sequence ID" value="CAH2209568.1"/>
    <property type="molecule type" value="Genomic_DNA"/>
</dbReference>
<evidence type="ECO:0000313" key="2">
    <source>
        <dbReference type="EMBL" id="CAH2209568.1"/>
    </source>
</evidence>
<reference evidence="2" key="1">
    <citation type="submission" date="2022-03" db="EMBL/GenBank/DDBJ databases">
        <authorList>
            <person name="Lindestad O."/>
        </authorList>
    </citation>
    <scope>NUCLEOTIDE SEQUENCE</scope>
</reference>
<gene>
    <name evidence="2" type="primary">jg27485</name>
    <name evidence="2" type="ORF">PAEG_LOCUS1966</name>
</gene>
<dbReference type="PROSITE" id="PS50878">
    <property type="entry name" value="RT_POL"/>
    <property type="match status" value="1"/>
</dbReference>
<keyword evidence="3" id="KW-1185">Reference proteome</keyword>
<dbReference type="Proteomes" id="UP000838756">
    <property type="component" value="Unassembled WGS sequence"/>
</dbReference>
<feature type="non-terminal residue" evidence="2">
    <location>
        <position position="1"/>
    </location>
</feature>
<dbReference type="InterPro" id="IPR000477">
    <property type="entry name" value="RT_dom"/>
</dbReference>
<evidence type="ECO:0000313" key="3">
    <source>
        <dbReference type="Proteomes" id="UP000838756"/>
    </source>
</evidence>
<dbReference type="PANTHER" id="PTHR47027">
    <property type="entry name" value="REVERSE TRANSCRIPTASE DOMAIN-CONTAINING PROTEIN"/>
    <property type="match status" value="1"/>
</dbReference>
<sequence>MQQDVFIYFIDYEKAFDRVKHDRLGPLLRNIGLDGKDLRIVLQPKGTVRIRGEVSKEVEIQKGVRQGCILSPVLFNLYSEAVMAEALEDLNCGVKINGRIINNLRYADETIFIASTETELQRIVDRVNKCSKEAGLTINIKKTKVLVVSNNANLGPTIRVASQVLERVQRYKYLGTWLTEKWDSETEIKTRIEKLKLTLFSEETKEFFVNLVLSTMKDREARKIIRPDMIHLLMEAKK</sequence>
<dbReference type="CDD" id="cd01650">
    <property type="entry name" value="RT_nLTR_like"/>
    <property type="match status" value="1"/>
</dbReference>
<organism evidence="2 3">
    <name type="scientific">Pararge aegeria aegeria</name>
    <dbReference type="NCBI Taxonomy" id="348720"/>
    <lineage>
        <taxon>Eukaryota</taxon>
        <taxon>Metazoa</taxon>
        <taxon>Ecdysozoa</taxon>
        <taxon>Arthropoda</taxon>
        <taxon>Hexapoda</taxon>
        <taxon>Insecta</taxon>
        <taxon>Pterygota</taxon>
        <taxon>Neoptera</taxon>
        <taxon>Endopterygota</taxon>
        <taxon>Lepidoptera</taxon>
        <taxon>Glossata</taxon>
        <taxon>Ditrysia</taxon>
        <taxon>Papilionoidea</taxon>
        <taxon>Nymphalidae</taxon>
        <taxon>Satyrinae</taxon>
        <taxon>Satyrini</taxon>
        <taxon>Parargina</taxon>
        <taxon>Pararge</taxon>
    </lineage>
</organism>
<proteinExistence type="predicted"/>
<evidence type="ECO:0000259" key="1">
    <source>
        <dbReference type="PROSITE" id="PS50878"/>
    </source>
</evidence>
<dbReference type="Pfam" id="PF00078">
    <property type="entry name" value="RVT_1"/>
    <property type="match status" value="1"/>
</dbReference>
<feature type="domain" description="Reverse transcriptase" evidence="1">
    <location>
        <begin position="1"/>
        <end position="178"/>
    </location>
</feature>